<dbReference type="RefSeq" id="WP_254163072.1">
    <property type="nucleotide sequence ID" value="NZ_JAHESF010000008.1"/>
</dbReference>
<organism evidence="1 2">
    <name type="scientific">Chryseosolibacter histidini</name>
    <dbReference type="NCBI Taxonomy" id="2782349"/>
    <lineage>
        <taxon>Bacteria</taxon>
        <taxon>Pseudomonadati</taxon>
        <taxon>Bacteroidota</taxon>
        <taxon>Cytophagia</taxon>
        <taxon>Cytophagales</taxon>
        <taxon>Chryseotaleaceae</taxon>
        <taxon>Chryseosolibacter</taxon>
    </lineage>
</organism>
<evidence type="ECO:0000313" key="2">
    <source>
        <dbReference type="Proteomes" id="UP001319200"/>
    </source>
</evidence>
<name>A0AAP2DJ02_9BACT</name>
<protein>
    <recommendedName>
        <fullName evidence="3">YbbR-like domain-containing protein</fullName>
    </recommendedName>
</protein>
<evidence type="ECO:0000313" key="1">
    <source>
        <dbReference type="EMBL" id="MBT1697231.1"/>
    </source>
</evidence>
<dbReference type="InterPro" id="IPR053154">
    <property type="entry name" value="c-di-AMP_regulator"/>
</dbReference>
<evidence type="ECO:0008006" key="3">
    <source>
        <dbReference type="Google" id="ProtNLM"/>
    </source>
</evidence>
<dbReference type="AlphaFoldDB" id="A0AAP2DJ02"/>
<keyword evidence="2" id="KW-1185">Reference proteome</keyword>
<sequence length="313" mass="35589">MSPFNSILNILRFNRRNWKAVVLCVFAATVFWFFNALNKTYTTNINFPLRFDYDHEEFVPVRALPAQVRINVTGNGWELFKRSTGVKIAPLEIPLERPSEVKKIVGSNLPMFFSNQVEGLEINFVLTDTIYIDLEPKAGRWVKLAMDSLQFNLKDGYGVASEISITPDSVYLEGPERIVSRFDNPVLLKLRHRNIDENFSDEVELDIPSSDVIKRDPPTVSVKFNVERMVQLKDSLLITAENVPSTVSIVEKRLIPVTVSVPESMADKFTLDSARAVIDLRGFRRGEAKLLPRVDGLPPFSHVVKIDSVRIRL</sequence>
<dbReference type="Proteomes" id="UP001319200">
    <property type="component" value="Unassembled WGS sequence"/>
</dbReference>
<dbReference type="EMBL" id="JAHESF010000008">
    <property type="protein sequence ID" value="MBT1697231.1"/>
    <property type="molecule type" value="Genomic_DNA"/>
</dbReference>
<dbReference type="PANTHER" id="PTHR37804:SF1">
    <property type="entry name" value="CDAA REGULATORY PROTEIN CDAR"/>
    <property type="match status" value="1"/>
</dbReference>
<reference evidence="1 2" key="1">
    <citation type="submission" date="2021-05" db="EMBL/GenBank/DDBJ databases">
        <title>A Polyphasic approach of four new species of the genus Ohtaekwangia: Ohtaekwangia histidinii sp. nov., Ohtaekwangia cretensis sp. nov., Ohtaekwangia indiensis sp. nov., Ohtaekwangia reichenbachii sp. nov. from diverse environment.</title>
        <authorList>
            <person name="Octaviana S."/>
        </authorList>
    </citation>
    <scope>NUCLEOTIDE SEQUENCE [LARGE SCALE GENOMIC DNA]</scope>
    <source>
        <strain evidence="1 2">PWU4</strain>
    </source>
</reference>
<dbReference type="Gene3D" id="2.170.120.40">
    <property type="entry name" value="YbbR-like domain"/>
    <property type="match status" value="1"/>
</dbReference>
<comment type="caution">
    <text evidence="1">The sequence shown here is derived from an EMBL/GenBank/DDBJ whole genome shotgun (WGS) entry which is preliminary data.</text>
</comment>
<proteinExistence type="predicted"/>
<gene>
    <name evidence="1" type="ORF">KK083_10115</name>
</gene>
<dbReference type="PANTHER" id="PTHR37804">
    <property type="entry name" value="CDAA REGULATORY PROTEIN CDAR"/>
    <property type="match status" value="1"/>
</dbReference>
<accession>A0AAP2DJ02</accession>